<organism evidence="1">
    <name type="scientific">Tetraselmis virus 1</name>
    <dbReference type="NCBI Taxonomy" id="2060617"/>
    <lineage>
        <taxon>Viruses</taxon>
        <taxon>Varidnaviria</taxon>
        <taxon>Bamfordvirae</taxon>
        <taxon>Nucleocytoviricota</taxon>
        <taxon>Megaviricetes</taxon>
        <taxon>Imitervirales</taxon>
        <taxon>Allomimiviridae</taxon>
        <taxon>Oceanusvirus</taxon>
        <taxon>Oceanusvirus kaneohense</taxon>
    </lineage>
</organism>
<keyword evidence="2" id="KW-1185">Reference proteome</keyword>
<evidence type="ECO:0000313" key="2">
    <source>
        <dbReference type="Proteomes" id="UP000244773"/>
    </source>
</evidence>
<gene>
    <name evidence="1" type="ORF">TetV_600</name>
</gene>
<name>A0A2P0VP88_9VIRU</name>
<accession>A0A2P0VP88</accession>
<dbReference type="EMBL" id="KY322437">
    <property type="protein sequence ID" value="AUF82682.1"/>
    <property type="molecule type" value="Genomic_DNA"/>
</dbReference>
<proteinExistence type="predicted"/>
<evidence type="ECO:0000313" key="1">
    <source>
        <dbReference type="EMBL" id="AUF82682.1"/>
    </source>
</evidence>
<dbReference type="Proteomes" id="UP000244773">
    <property type="component" value="Segment"/>
</dbReference>
<reference evidence="1" key="1">
    <citation type="journal article" date="2018" name="Virology">
        <title>A giant virus infecting green algae encodes key fermentation genes.</title>
        <authorList>
            <person name="Schvarcz C.R."/>
            <person name="Steward G.F."/>
        </authorList>
    </citation>
    <scope>NUCLEOTIDE SEQUENCE [LARGE SCALE GENOMIC DNA]</scope>
</reference>
<sequence>MASGGWTFKAAVSNTDLLTDTLTGDAIFRTDGRDARFVFGCSNATASVLQIDKDGINVPGNCVAATYLCGSEILTTNNDLLDATKLDGFIRDSNVPDEFITAVMIADSNITPDKLTDTIPVSLGGIGASSLVQDEILIGNGTGPVYSSTNLSWNDSTDTFSVLNTDVTGVLSLPSIPNVEDYLNNVSSSVGNINSNQILDSNVLSRHVAESNLLSIHYSDDSILNQHLSVDSVTSLKIAESNIISTHYVDNSILAKHLASDSVTTDKILDDAVTSDKIGGTLSVSVGGTGVSTFTQDQIVIGNSTDPLYSSSSLAWNNGTSTLSVANVNVTGVLELPSISDVEDYLNNISDIVANINSNQILDSNVLARHVAESNIDSIHYSDLSVLEQHLAANSVTTDKIADSTIPPGKLSGTIGVALGGTGNSSLTQDQILIGNGTDPVYGSTNLSWNNSTDTFSVQNTDINGVLSLPTIPNVEDYLNNVSSSVGNINSNQILDSNVLSRHIADDTILLQHMTDDSVGTSELVDLSVTEGKLALNSVTTDKISDSNVTLSKINAVIPTAFGGTGVTDLTTGHILFGPQVSGDPLASSASLLYDIGTENLTSTNMFAERMHGSSNIVVGQPGTTRYRFFISNDDNLSISQIDSGDNETGYVNFGDLIALLSNVNVVSE</sequence>
<protein>
    <submittedName>
        <fullName evidence="1">Uncharacterized protein</fullName>
    </submittedName>
</protein>